<evidence type="ECO:0000256" key="7">
    <source>
        <dbReference type="ARBA" id="ARBA00023163"/>
    </source>
</evidence>
<evidence type="ECO:0000256" key="5">
    <source>
        <dbReference type="ARBA" id="ARBA00023125"/>
    </source>
</evidence>
<evidence type="ECO:0000256" key="1">
    <source>
        <dbReference type="ARBA" id="ARBA00004123"/>
    </source>
</evidence>
<feature type="domain" description="Transcriptional coactivator p15 (PC4) C-terminal" evidence="11">
    <location>
        <begin position="3"/>
        <end position="54"/>
    </location>
</feature>
<evidence type="ECO:0000259" key="11">
    <source>
        <dbReference type="Pfam" id="PF02229"/>
    </source>
</evidence>
<dbReference type="AlphaFoldDB" id="V4A9Q7"/>
<dbReference type="GO" id="GO:0060261">
    <property type="term" value="P:positive regulation of transcription initiation by RNA polymerase II"/>
    <property type="evidence" value="ECO:0007669"/>
    <property type="project" value="InterPro"/>
</dbReference>
<dbReference type="OMA" id="MISLREY"/>
<organism evidence="12 13">
    <name type="scientific">Lottia gigantea</name>
    <name type="common">Giant owl limpet</name>
    <dbReference type="NCBI Taxonomy" id="225164"/>
    <lineage>
        <taxon>Eukaryota</taxon>
        <taxon>Metazoa</taxon>
        <taxon>Spiralia</taxon>
        <taxon>Lophotrochozoa</taxon>
        <taxon>Mollusca</taxon>
        <taxon>Gastropoda</taxon>
        <taxon>Patellogastropoda</taxon>
        <taxon>Lottioidea</taxon>
        <taxon>Lottiidae</taxon>
        <taxon>Lottia</taxon>
    </lineage>
</organism>
<protein>
    <recommendedName>
        <fullName evidence="3">Activated RNA polymerase II transcriptional coactivator p15</fullName>
    </recommendedName>
    <alternativeName>
        <fullName evidence="10">SUB1 homolog</fullName>
    </alternativeName>
</protein>
<dbReference type="HOGENOM" id="CLU_104273_5_0_1"/>
<dbReference type="OrthoDB" id="2505440at2759"/>
<evidence type="ECO:0000256" key="8">
    <source>
        <dbReference type="ARBA" id="ARBA00023242"/>
    </source>
</evidence>
<dbReference type="GeneID" id="20230854"/>
<dbReference type="SUPFAM" id="SSF54447">
    <property type="entry name" value="ssDNA-binding transcriptional regulator domain"/>
    <property type="match status" value="1"/>
</dbReference>
<dbReference type="PANTHER" id="PTHR13215">
    <property type="entry name" value="RNA POLYMERASE II TRANSCRIPTIONAL COACTIVATOR"/>
    <property type="match status" value="1"/>
</dbReference>
<keyword evidence="8" id="KW-0539">Nucleus</keyword>
<evidence type="ECO:0000256" key="10">
    <source>
        <dbReference type="ARBA" id="ARBA00031984"/>
    </source>
</evidence>
<keyword evidence="6" id="KW-0010">Activator</keyword>
<dbReference type="CTD" id="20230854"/>
<evidence type="ECO:0000256" key="3">
    <source>
        <dbReference type="ARBA" id="ARBA00013386"/>
    </source>
</evidence>
<proteinExistence type="inferred from homology"/>
<dbReference type="FunFam" id="2.30.31.10:FF:000001">
    <property type="entry name" value="Activated RNA polymerase II transcriptional coactivator p15"/>
    <property type="match status" value="1"/>
</dbReference>
<keyword evidence="4" id="KW-0805">Transcription regulation</keyword>
<accession>V4A9Q7</accession>
<dbReference type="EMBL" id="KB200701">
    <property type="protein sequence ID" value="ESP00724.1"/>
    <property type="molecule type" value="Genomic_DNA"/>
</dbReference>
<dbReference type="Gene3D" id="2.30.31.10">
    <property type="entry name" value="Transcriptional Coactivator Pc4, Chain A"/>
    <property type="match status" value="1"/>
</dbReference>
<dbReference type="KEGG" id="lgi:LOTGIDRAFT_112486"/>
<dbReference type="GO" id="GO:0003677">
    <property type="term" value="F:DNA binding"/>
    <property type="evidence" value="ECO:0007669"/>
    <property type="project" value="UniProtKB-KW"/>
</dbReference>
<keyword evidence="13" id="KW-1185">Reference proteome</keyword>
<evidence type="ECO:0000256" key="2">
    <source>
        <dbReference type="ARBA" id="ARBA00009001"/>
    </source>
</evidence>
<dbReference type="Proteomes" id="UP000030746">
    <property type="component" value="Unassembled WGS sequence"/>
</dbReference>
<evidence type="ECO:0000256" key="4">
    <source>
        <dbReference type="ARBA" id="ARBA00023015"/>
    </source>
</evidence>
<comment type="subcellular location">
    <subcellularLocation>
        <location evidence="1">Nucleus</location>
    </subcellularLocation>
</comment>
<feature type="non-terminal residue" evidence="12">
    <location>
        <position position="1"/>
    </location>
</feature>
<sequence>HVFQLARMRYVSVSEFRGKVMVGIREYYDADGEMRPGKKGISLSLEQWAALKDHMEDIDAAIKRM</sequence>
<dbReference type="InterPro" id="IPR003173">
    <property type="entry name" value="PC4_C"/>
</dbReference>
<name>V4A9Q7_LOTGI</name>
<keyword evidence="7" id="KW-0804">Transcription</keyword>
<comment type="function">
    <text evidence="9">General coactivator that functions cooperatively with TAFs and mediates functional interactions between upstream activators and the general transcriptional machinery. May be involved in stabilizing the multiprotein transcription complex. Binds single-stranded DNA. Also binds, in vitro, non-specifically to double-stranded DNA (ds DNA).</text>
</comment>
<keyword evidence="5" id="KW-0238">DNA-binding</keyword>
<evidence type="ECO:0000313" key="12">
    <source>
        <dbReference type="EMBL" id="ESP00724.1"/>
    </source>
</evidence>
<dbReference type="Pfam" id="PF02229">
    <property type="entry name" value="PC4"/>
    <property type="match status" value="1"/>
</dbReference>
<dbReference type="GO" id="GO:0005634">
    <property type="term" value="C:nucleus"/>
    <property type="evidence" value="ECO:0007669"/>
    <property type="project" value="UniProtKB-SubCell"/>
</dbReference>
<evidence type="ECO:0000256" key="9">
    <source>
        <dbReference type="ARBA" id="ARBA00024848"/>
    </source>
</evidence>
<dbReference type="RefSeq" id="XP_009048843.1">
    <property type="nucleotide sequence ID" value="XM_009050595.1"/>
</dbReference>
<evidence type="ECO:0000313" key="13">
    <source>
        <dbReference type="Proteomes" id="UP000030746"/>
    </source>
</evidence>
<gene>
    <name evidence="12" type="ORF">LOTGIDRAFT_112486</name>
</gene>
<dbReference type="InterPro" id="IPR009044">
    <property type="entry name" value="ssDNA-bd_transcriptional_reg"/>
</dbReference>
<dbReference type="InterPro" id="IPR045125">
    <property type="entry name" value="Sub1/Tcp4-like"/>
</dbReference>
<reference evidence="12 13" key="1">
    <citation type="journal article" date="2013" name="Nature">
        <title>Insights into bilaterian evolution from three spiralian genomes.</title>
        <authorList>
            <person name="Simakov O."/>
            <person name="Marletaz F."/>
            <person name="Cho S.J."/>
            <person name="Edsinger-Gonzales E."/>
            <person name="Havlak P."/>
            <person name="Hellsten U."/>
            <person name="Kuo D.H."/>
            <person name="Larsson T."/>
            <person name="Lv J."/>
            <person name="Arendt D."/>
            <person name="Savage R."/>
            <person name="Osoegawa K."/>
            <person name="de Jong P."/>
            <person name="Grimwood J."/>
            <person name="Chapman J.A."/>
            <person name="Shapiro H."/>
            <person name="Aerts A."/>
            <person name="Otillar R.P."/>
            <person name="Terry A.Y."/>
            <person name="Boore J.L."/>
            <person name="Grigoriev I.V."/>
            <person name="Lindberg D.R."/>
            <person name="Seaver E.C."/>
            <person name="Weisblat D.A."/>
            <person name="Putnam N.H."/>
            <person name="Rokhsar D.S."/>
        </authorList>
    </citation>
    <scope>NUCLEOTIDE SEQUENCE [LARGE SCALE GENOMIC DNA]</scope>
</reference>
<evidence type="ECO:0000256" key="6">
    <source>
        <dbReference type="ARBA" id="ARBA00023159"/>
    </source>
</evidence>
<comment type="similarity">
    <text evidence="2">Belongs to the transcriptional coactivator PC4 family.</text>
</comment>
<dbReference type="GO" id="GO:0003713">
    <property type="term" value="F:transcription coactivator activity"/>
    <property type="evidence" value="ECO:0007669"/>
    <property type="project" value="InterPro"/>
</dbReference>
<dbReference type="STRING" id="225164.V4A9Q7"/>